<proteinExistence type="predicted"/>
<dbReference type="OrthoDB" id="9916702at2"/>
<dbReference type="EMBL" id="CP035494">
    <property type="protein sequence ID" value="QAY60284.1"/>
    <property type="molecule type" value="Genomic_DNA"/>
</dbReference>
<protein>
    <recommendedName>
        <fullName evidence="3">Proteinase inhibitor I42 chagasin domain-containing protein</fullName>
    </recommendedName>
</protein>
<evidence type="ECO:0000313" key="2">
    <source>
        <dbReference type="Proteomes" id="UP000293995"/>
    </source>
</evidence>
<accession>A0A4P6EDR5</accession>
<sequence>MALPSEIDLVIGEHFRAPITGAGSQGYRWLVTVTRDAAAVAVRTVGVPPAGDSPGQGSYPRELQIDALQTGVAVVDLALTRVNGEVRERHVLTVRVVGTR</sequence>
<organism evidence="1 2">
    <name type="scientific">Microbacterium protaetiae</name>
    <dbReference type="NCBI Taxonomy" id="2509458"/>
    <lineage>
        <taxon>Bacteria</taxon>
        <taxon>Bacillati</taxon>
        <taxon>Actinomycetota</taxon>
        <taxon>Actinomycetes</taxon>
        <taxon>Micrococcales</taxon>
        <taxon>Microbacteriaceae</taxon>
        <taxon>Microbacterium</taxon>
    </lineage>
</organism>
<dbReference type="AlphaFoldDB" id="A0A4P6EDR5"/>
<dbReference type="KEGG" id="mprt:ET475_10005"/>
<keyword evidence="2" id="KW-1185">Reference proteome</keyword>
<evidence type="ECO:0000313" key="1">
    <source>
        <dbReference type="EMBL" id="QAY60284.1"/>
    </source>
</evidence>
<dbReference type="Proteomes" id="UP000293995">
    <property type="component" value="Chromosome"/>
</dbReference>
<gene>
    <name evidence="1" type="ORF">ET475_10005</name>
</gene>
<name>A0A4P6EDR5_9MICO</name>
<reference evidence="1 2" key="1">
    <citation type="submission" date="2019-01" db="EMBL/GenBank/DDBJ databases">
        <title>Genome sequencing of strain DFW100M-13.</title>
        <authorList>
            <person name="Heo J."/>
            <person name="Kim S.-J."/>
            <person name="Kim J.-S."/>
            <person name="Hong S.-B."/>
            <person name="Kwon S.-W."/>
        </authorList>
    </citation>
    <scope>NUCLEOTIDE SEQUENCE [LARGE SCALE GENOMIC DNA]</scope>
    <source>
        <strain evidence="1 2">DFW100M-13</strain>
    </source>
</reference>
<dbReference type="RefSeq" id="WP_129389374.1">
    <property type="nucleotide sequence ID" value="NZ_CP035494.1"/>
</dbReference>
<evidence type="ECO:0008006" key="3">
    <source>
        <dbReference type="Google" id="ProtNLM"/>
    </source>
</evidence>